<evidence type="ECO:0000313" key="12">
    <source>
        <dbReference type="EMBL" id="KAH7376262.1"/>
    </source>
</evidence>
<evidence type="ECO:0000313" key="13">
    <source>
        <dbReference type="Proteomes" id="UP000813385"/>
    </source>
</evidence>
<keyword evidence="7 11" id="KW-0808">Transferase</keyword>
<evidence type="ECO:0000256" key="9">
    <source>
        <dbReference type="ARBA" id="ARBA00022694"/>
    </source>
</evidence>
<reference evidence="12" key="1">
    <citation type="journal article" date="2021" name="Nat. Commun.">
        <title>Genetic determinants of endophytism in the Arabidopsis root mycobiome.</title>
        <authorList>
            <person name="Mesny F."/>
            <person name="Miyauchi S."/>
            <person name="Thiergart T."/>
            <person name="Pickel B."/>
            <person name="Atanasova L."/>
            <person name="Karlsson M."/>
            <person name="Huettel B."/>
            <person name="Barry K.W."/>
            <person name="Haridas S."/>
            <person name="Chen C."/>
            <person name="Bauer D."/>
            <person name="Andreopoulos W."/>
            <person name="Pangilinan J."/>
            <person name="LaButti K."/>
            <person name="Riley R."/>
            <person name="Lipzen A."/>
            <person name="Clum A."/>
            <person name="Drula E."/>
            <person name="Henrissat B."/>
            <person name="Kohler A."/>
            <person name="Grigoriev I.V."/>
            <person name="Martin F.M."/>
            <person name="Hacquard S."/>
        </authorList>
    </citation>
    <scope>NUCLEOTIDE SEQUENCE</scope>
    <source>
        <strain evidence="12">MPI-CAGE-AT-0016</strain>
    </source>
</reference>
<accession>A0A8K0X8W3</accession>
<proteinExistence type="inferred from homology"/>
<organism evidence="12 13">
    <name type="scientific">Plectosphaerella cucumerina</name>
    <dbReference type="NCBI Taxonomy" id="40658"/>
    <lineage>
        <taxon>Eukaryota</taxon>
        <taxon>Fungi</taxon>
        <taxon>Dikarya</taxon>
        <taxon>Ascomycota</taxon>
        <taxon>Pezizomycotina</taxon>
        <taxon>Sordariomycetes</taxon>
        <taxon>Hypocreomycetidae</taxon>
        <taxon>Glomerellales</taxon>
        <taxon>Plectosphaerellaceae</taxon>
        <taxon>Plectosphaerella</taxon>
    </lineage>
</organism>
<dbReference type="GO" id="GO:0030488">
    <property type="term" value="P:tRNA methylation"/>
    <property type="evidence" value="ECO:0007669"/>
    <property type="project" value="UniProtKB-UniRule"/>
</dbReference>
<dbReference type="InterPro" id="IPR011671">
    <property type="entry name" value="tRNA_uracil_MeTrfase"/>
</dbReference>
<dbReference type="EC" id="2.1.1.211" evidence="3 11"/>
<dbReference type="EMBL" id="JAGPXD010000001">
    <property type="protein sequence ID" value="KAH7376262.1"/>
    <property type="molecule type" value="Genomic_DNA"/>
</dbReference>
<dbReference type="PANTHER" id="PTHR21210">
    <property type="entry name" value="TRNA (URACIL-O(2)-)-METHYLTRANSFERASE-RELATED"/>
    <property type="match status" value="1"/>
</dbReference>
<keyword evidence="5 11" id="KW-0963">Cytoplasm</keyword>
<evidence type="ECO:0000256" key="2">
    <source>
        <dbReference type="ARBA" id="ARBA00009056"/>
    </source>
</evidence>
<keyword evidence="6 11" id="KW-0489">Methyltransferase</keyword>
<comment type="similarity">
    <text evidence="2 11">Belongs to the TRM44 family.</text>
</comment>
<dbReference type="GO" id="GO:0141101">
    <property type="term" value="F:tRNA(Ser) (uridine(44)-2'-O-)-methyltransferase activity"/>
    <property type="evidence" value="ECO:0007669"/>
    <property type="project" value="UniProtKB-EC"/>
</dbReference>
<evidence type="ECO:0000256" key="8">
    <source>
        <dbReference type="ARBA" id="ARBA00022691"/>
    </source>
</evidence>
<evidence type="ECO:0000256" key="4">
    <source>
        <dbReference type="ARBA" id="ARBA00017788"/>
    </source>
</evidence>
<gene>
    <name evidence="12" type="ORF">B0T11DRAFT_18695</name>
</gene>
<dbReference type="AlphaFoldDB" id="A0A8K0X8W3"/>
<dbReference type="Pfam" id="PF07757">
    <property type="entry name" value="AdoMet_MTase"/>
    <property type="match status" value="1"/>
</dbReference>
<dbReference type="PANTHER" id="PTHR21210:SF0">
    <property type="entry name" value="TRNA (URACIL-O(2)-)-METHYLTRANSFERASE-RELATED"/>
    <property type="match status" value="1"/>
</dbReference>
<evidence type="ECO:0000256" key="6">
    <source>
        <dbReference type="ARBA" id="ARBA00022603"/>
    </source>
</evidence>
<sequence>MPIEPTTFGAEAEPLIHDVSGVKWRPILCHDCTFTPDNFNVVMVNLVKNPNLNTKWLFRADILHDSETDSPGPSEVEALPAQFKDFFLERSLVRRLVPRNTNRDNPLDQTCLFFRSLDGPITRSLVVYLPHESSSEQLPFYHPKVRGVAQLHEWDETSGQGTISVHYWLFEDADFHVDKLQRTALMLLTILHKHGQGTLAGYVKQVHHDLVVPQAIFQDRYTSLKLEHAKTLIDSWAEVTDPEKHVFEDLGIAAFLIELWAVMYKDKPFPGFVDIGCGNGLLVYLLRKEGYSGWGFDARSRKSWESYAEMDPSLGSSLQKRVLLPTLVTRSAGADEEDSEGDSVLFHDGIFPKGTFIISNHADELTPWTPILATQSESPFISIPCCSHDLGGARYRAPPPRDKTKSSSAYASLVDWVARIAEDCGWTMETEALRIPSTRNIGLLGRTRTTRAEDIDLDAVVAKYGGTANYYENAVKLTSIEPKGH</sequence>
<comment type="caution">
    <text evidence="12">The sequence shown here is derived from an EMBL/GenBank/DDBJ whole genome shotgun (WGS) entry which is preliminary data.</text>
</comment>
<comment type="catalytic activity">
    <reaction evidence="10 11">
        <text>uridine(44) in tRNA(Ser) + S-adenosyl-L-methionine = 2'-O-methyluridine(44) in tRNA(Ser) + S-adenosyl-L-homocysteine + H(+)</text>
        <dbReference type="Rhea" id="RHEA:43100"/>
        <dbReference type="Rhea" id="RHEA-COMP:10339"/>
        <dbReference type="Rhea" id="RHEA-COMP:10340"/>
        <dbReference type="ChEBI" id="CHEBI:15378"/>
        <dbReference type="ChEBI" id="CHEBI:57856"/>
        <dbReference type="ChEBI" id="CHEBI:59789"/>
        <dbReference type="ChEBI" id="CHEBI:65315"/>
        <dbReference type="ChEBI" id="CHEBI:74478"/>
        <dbReference type="EC" id="2.1.1.211"/>
    </reaction>
</comment>
<evidence type="ECO:0000256" key="1">
    <source>
        <dbReference type="ARBA" id="ARBA00004496"/>
    </source>
</evidence>
<evidence type="ECO:0000256" key="5">
    <source>
        <dbReference type="ARBA" id="ARBA00022490"/>
    </source>
</evidence>
<dbReference type="OrthoDB" id="10047021at2759"/>
<comment type="subcellular location">
    <subcellularLocation>
        <location evidence="1 11">Cytoplasm</location>
    </subcellularLocation>
</comment>
<dbReference type="Proteomes" id="UP000813385">
    <property type="component" value="Unassembled WGS sequence"/>
</dbReference>
<name>A0A8K0X8W3_9PEZI</name>
<dbReference type="GO" id="GO:0005737">
    <property type="term" value="C:cytoplasm"/>
    <property type="evidence" value="ECO:0007669"/>
    <property type="project" value="UniProtKB-SubCell"/>
</dbReference>
<evidence type="ECO:0000256" key="10">
    <source>
        <dbReference type="ARBA" id="ARBA00047957"/>
    </source>
</evidence>
<keyword evidence="9 11" id="KW-0819">tRNA processing</keyword>
<evidence type="ECO:0000256" key="3">
    <source>
        <dbReference type="ARBA" id="ARBA00012795"/>
    </source>
</evidence>
<comment type="function">
    <text evidence="11">Adenosyl-L-methionine (AdoMet)-dependent tRNA (uracil-O(2)-)-methyltransferase.</text>
</comment>
<evidence type="ECO:0000256" key="7">
    <source>
        <dbReference type="ARBA" id="ARBA00022679"/>
    </source>
</evidence>
<protein>
    <recommendedName>
        <fullName evidence="4 11">tRNA (uracil-O(2)-)-methyltransferase</fullName>
        <ecNumber evidence="3 11">2.1.1.211</ecNumber>
    </recommendedName>
</protein>
<keyword evidence="8 11" id="KW-0949">S-adenosyl-L-methionine</keyword>
<keyword evidence="13" id="KW-1185">Reference proteome</keyword>
<evidence type="ECO:0000256" key="11">
    <source>
        <dbReference type="RuleBase" id="RU368004"/>
    </source>
</evidence>